<name>A0A151M0D2_ALLMI</name>
<keyword evidence="21 29" id="KW-1133">Transmembrane helix</keyword>
<dbReference type="EMBL" id="AKHW03006853">
    <property type="protein sequence ID" value="KYO17940.1"/>
    <property type="molecule type" value="Genomic_DNA"/>
</dbReference>
<dbReference type="PRINTS" id="PR00275">
    <property type="entry name" value="GLUCAGON"/>
</dbReference>
<evidence type="ECO:0000256" key="17">
    <source>
        <dbReference type="ARBA" id="ARBA00022825"/>
    </source>
</evidence>
<evidence type="ECO:0000256" key="25">
    <source>
        <dbReference type="ARBA" id="ARBA00023273"/>
    </source>
</evidence>
<dbReference type="GO" id="GO:0008239">
    <property type="term" value="F:dipeptidyl-peptidase activity"/>
    <property type="evidence" value="ECO:0007669"/>
    <property type="project" value="UniProtKB-EC"/>
</dbReference>
<evidence type="ECO:0000256" key="18">
    <source>
        <dbReference type="ARBA" id="ARBA00022889"/>
    </source>
</evidence>
<keyword evidence="13" id="KW-0964">Secreted</keyword>
<keyword evidence="16" id="KW-0378">Hydrolase</keyword>
<evidence type="ECO:0000256" key="10">
    <source>
        <dbReference type="ARBA" id="ARBA00014711"/>
    </source>
</evidence>
<dbReference type="SUPFAM" id="SSF82171">
    <property type="entry name" value="DPP6 N-terminal domain-like"/>
    <property type="match status" value="1"/>
</dbReference>
<comment type="caution">
    <text evidence="31">The sequence shown here is derived from an EMBL/GenBank/DDBJ whole genome shotgun (WGS) entry which is preliminary data.</text>
</comment>
<dbReference type="EC" id="3.4.14.5" evidence="9"/>
<dbReference type="GO" id="GO:0004177">
    <property type="term" value="F:aminopeptidase activity"/>
    <property type="evidence" value="ECO:0007669"/>
    <property type="project" value="UniProtKB-KW"/>
</dbReference>
<evidence type="ECO:0000256" key="22">
    <source>
        <dbReference type="ARBA" id="ARBA00023136"/>
    </source>
</evidence>
<keyword evidence="12" id="KW-1003">Cell membrane</keyword>
<dbReference type="Gene3D" id="6.10.250.590">
    <property type="match status" value="3"/>
</dbReference>
<comment type="catalytic activity">
    <reaction evidence="1">
        <text>Release of an N-terminal dipeptide, Xaa-Yaa-|-Zaa-, from a polypeptide, preferentially when Yaa is Pro, provided Zaa is neither Pro nor hydroxyproline.</text>
        <dbReference type="EC" id="3.4.14.5"/>
    </reaction>
</comment>
<dbReference type="STRING" id="8496.A0A151M0D2"/>
<evidence type="ECO:0000256" key="21">
    <source>
        <dbReference type="ARBA" id="ARBA00022989"/>
    </source>
</evidence>
<dbReference type="GO" id="GO:0045121">
    <property type="term" value="C:membrane raft"/>
    <property type="evidence" value="ECO:0007669"/>
    <property type="project" value="UniProtKB-SubCell"/>
</dbReference>
<evidence type="ECO:0000256" key="16">
    <source>
        <dbReference type="ARBA" id="ARBA00022801"/>
    </source>
</evidence>
<gene>
    <name evidence="31" type="ORF">Y1Q_0011573</name>
</gene>
<keyword evidence="11" id="KW-0031">Aminopeptidase</keyword>
<evidence type="ECO:0000256" key="8">
    <source>
        <dbReference type="ARBA" id="ARBA00010036"/>
    </source>
</evidence>
<comment type="similarity">
    <text evidence="8">Belongs to the peptidase S9B family. DPPIV subfamily.</text>
</comment>
<dbReference type="GO" id="GO:0016324">
    <property type="term" value="C:apical plasma membrane"/>
    <property type="evidence" value="ECO:0007669"/>
    <property type="project" value="UniProtKB-SubCell"/>
</dbReference>
<keyword evidence="19" id="KW-0965">Cell junction</keyword>
<keyword evidence="17" id="KW-0720">Serine protease</keyword>
<sequence length="992" mass="113584">MDKVSTLYIEYPKAMKMKSVYFVAGLLLMIVQGSWQNPLQDTEEKSRSFKASQSEPLDESRQLNEVKRHSQGTFTSDYSKYLDTRRAQDFVQWLMSTKRNGQQGQEQRENEKYLDPLSSNGLAKRHAEFERHAEGTYTSDITSYLEGQAAKEFIAWLVNGRGRRDFPEEALAAEKMGRRHADGTFTSDINKILDDMAAKEFLKWLINTKVTQSIFRGFYQFLSFADRRPDLERYTIVKWLLGFLAVAVIVTAIAVPVALLTNRGSSHSSDTRRTFTLEDYLSDGYNYKRYNLQWISGNEYVHKTVDGSLQIISADNGTVLKTLKNTTIKDAGATTAMFSPDTKFAFLQSGYKKLWRHSYTATYHIYDMTTSTLVTENPLPNDTQYISWSPVGHKLAYVWNNNIYVKEFPRAKSIQITTNGEENTIFNGIPDWVYEEEMFGTHSALWWSPNGNFIAYAEFNDTEVPVIEYSFYSEDTLQYPKTIRIPYPKAGARNPTVKLFIVNTQSLTPLNSTEITVPHKISGEHYLSVVTWVTDERICLQWLTRIQNYSVLTVCDFEKNNGTWLCPEEKQHEQESNTGWIGRFQPSTPYFALDNGSYYKVFSNSDGYKHIHYINDSGLATPITKGKWEVISIEAVTKDFLYYISNENGGKPGGRNLYKVEFGKGQINAKCISCDLDQERCQYYSTSFSQNAQYYLLNCYGPGLPKCALHRSSDDQAIRNLENNTDLNNSLKDIQMPSKKVESINLNGNVFWYQMILPPHFDSSKKYPLLLDVYAGPCSQKVDYAFRINWATYLASTEQIIVASFDGRGSGYQGDKIMHAIYRRLGTYEIEDQIAAARTFSEMGFVDKNRIAIWGWSYGGYVTSMVLGSGSGVFKCGIAVAPVSRWQFYDSIYTERYMGLPVENDNLKYYENSTVMARAENFKQVEYLLIHGTADDNVHFQQAAQISKALVDAEVDFQAMWYTDKDHGIDGQAHKHIYTHMSYFIKQCFSLS</sequence>
<evidence type="ECO:0000256" key="24">
    <source>
        <dbReference type="ARBA" id="ARBA00023180"/>
    </source>
</evidence>
<keyword evidence="32" id="KW-1185">Reference proteome</keyword>
<evidence type="ECO:0000256" key="3">
    <source>
        <dbReference type="ARBA" id="ARBA00004341"/>
    </source>
</evidence>
<keyword evidence="20" id="KW-0735">Signal-anchor</keyword>
<proteinExistence type="inferred from homology"/>
<keyword evidence="23" id="KW-1015">Disulfide bond</keyword>
<evidence type="ECO:0000256" key="13">
    <source>
        <dbReference type="ARBA" id="ARBA00022525"/>
    </source>
</evidence>
<dbReference type="PROSITE" id="PS00708">
    <property type="entry name" value="PRO_ENDOPEP_SER"/>
    <property type="match status" value="1"/>
</dbReference>
<evidence type="ECO:0000256" key="27">
    <source>
        <dbReference type="ARBA" id="ARBA00031284"/>
    </source>
</evidence>
<feature type="region of interest" description="Disordered" evidence="28">
    <location>
        <begin position="41"/>
        <end position="71"/>
    </location>
</feature>
<evidence type="ECO:0000256" key="11">
    <source>
        <dbReference type="ARBA" id="ARBA00022438"/>
    </source>
</evidence>
<dbReference type="InterPro" id="IPR000532">
    <property type="entry name" value="Glucagon_GIP_secretin_VIP"/>
</dbReference>
<organism evidence="31 32">
    <name type="scientific">Alligator mississippiensis</name>
    <name type="common">American alligator</name>
    <dbReference type="NCBI Taxonomy" id="8496"/>
    <lineage>
        <taxon>Eukaryota</taxon>
        <taxon>Metazoa</taxon>
        <taxon>Chordata</taxon>
        <taxon>Craniata</taxon>
        <taxon>Vertebrata</taxon>
        <taxon>Euteleostomi</taxon>
        <taxon>Archelosauria</taxon>
        <taxon>Archosauria</taxon>
        <taxon>Crocodylia</taxon>
        <taxon>Alligatoridae</taxon>
        <taxon>Alligatorinae</taxon>
        <taxon>Alligator</taxon>
    </lineage>
</organism>
<evidence type="ECO:0000256" key="4">
    <source>
        <dbReference type="ARBA" id="ARBA00004485"/>
    </source>
</evidence>
<dbReference type="AlphaFoldDB" id="A0A151M0D2"/>
<dbReference type="PANTHER" id="PTHR11731:SF128">
    <property type="entry name" value="DIPEPTIDYL PEPTIDASE 4"/>
    <property type="match status" value="1"/>
</dbReference>
<evidence type="ECO:0000256" key="29">
    <source>
        <dbReference type="SAM" id="Phobius"/>
    </source>
</evidence>
<evidence type="ECO:0000256" key="19">
    <source>
        <dbReference type="ARBA" id="ARBA00022949"/>
    </source>
</evidence>
<keyword evidence="22 29" id="KW-0472">Membrane</keyword>
<evidence type="ECO:0000256" key="12">
    <source>
        <dbReference type="ARBA" id="ARBA00022475"/>
    </source>
</evidence>
<evidence type="ECO:0000256" key="15">
    <source>
        <dbReference type="ARBA" id="ARBA00022692"/>
    </source>
</evidence>
<feature type="transmembrane region" description="Helical" evidence="29">
    <location>
        <begin position="20"/>
        <end position="39"/>
    </location>
</feature>
<dbReference type="Gene3D" id="3.40.50.1820">
    <property type="entry name" value="alpha/beta hydrolase"/>
    <property type="match status" value="1"/>
</dbReference>
<dbReference type="Gene3D" id="2.140.10.30">
    <property type="entry name" value="Dipeptidylpeptidase IV, N-terminal domain"/>
    <property type="match status" value="1"/>
</dbReference>
<evidence type="ECO:0000259" key="30">
    <source>
        <dbReference type="PROSITE" id="PS00260"/>
    </source>
</evidence>
<dbReference type="PROSITE" id="PS00260">
    <property type="entry name" value="GLUCAGON"/>
    <property type="match status" value="2"/>
</dbReference>
<dbReference type="Proteomes" id="UP000050525">
    <property type="component" value="Unassembled WGS sequence"/>
</dbReference>
<dbReference type="InterPro" id="IPR002471">
    <property type="entry name" value="Pept_S9_AS"/>
</dbReference>
<feature type="transmembrane region" description="Helical" evidence="29">
    <location>
        <begin position="236"/>
        <end position="259"/>
    </location>
</feature>
<evidence type="ECO:0000313" key="32">
    <source>
        <dbReference type="Proteomes" id="UP000050525"/>
    </source>
</evidence>
<dbReference type="InterPro" id="IPR050278">
    <property type="entry name" value="Serine_Prot_S9B/DPPIV"/>
</dbReference>
<protein>
    <recommendedName>
        <fullName evidence="10">Dipeptidyl peptidase 4</fullName>
        <ecNumber evidence="9">3.4.14.5</ecNumber>
    </recommendedName>
    <alternativeName>
        <fullName evidence="26">Dipeptidyl peptidase IV</fullName>
    </alternativeName>
    <alternativeName>
        <fullName evidence="27">T-cell activation antigen CD26</fullName>
    </alternativeName>
</protein>
<accession>A0A151M0D2</accession>
<evidence type="ECO:0000256" key="2">
    <source>
        <dbReference type="ARBA" id="ARBA00004285"/>
    </source>
</evidence>
<evidence type="ECO:0000256" key="20">
    <source>
        <dbReference type="ARBA" id="ARBA00022968"/>
    </source>
</evidence>
<reference evidence="31 32" key="1">
    <citation type="journal article" date="2012" name="Genome Biol.">
        <title>Sequencing three crocodilian genomes to illuminate the evolution of archosaurs and amniotes.</title>
        <authorList>
            <person name="St John J.A."/>
            <person name="Braun E.L."/>
            <person name="Isberg S.R."/>
            <person name="Miles L.G."/>
            <person name="Chong A.Y."/>
            <person name="Gongora J."/>
            <person name="Dalzell P."/>
            <person name="Moran C."/>
            <person name="Bed'hom B."/>
            <person name="Abzhanov A."/>
            <person name="Burgess S.C."/>
            <person name="Cooksey A.M."/>
            <person name="Castoe T.A."/>
            <person name="Crawford N.G."/>
            <person name="Densmore L.D."/>
            <person name="Drew J.C."/>
            <person name="Edwards S.V."/>
            <person name="Faircloth B.C."/>
            <person name="Fujita M.K."/>
            <person name="Greenwold M.J."/>
            <person name="Hoffmann F.G."/>
            <person name="Howard J.M."/>
            <person name="Iguchi T."/>
            <person name="Janes D.E."/>
            <person name="Khan S.Y."/>
            <person name="Kohno S."/>
            <person name="de Koning A.J."/>
            <person name="Lance S.L."/>
            <person name="McCarthy F.M."/>
            <person name="McCormack J.E."/>
            <person name="Merchant M.E."/>
            <person name="Peterson D.G."/>
            <person name="Pollock D.D."/>
            <person name="Pourmand N."/>
            <person name="Raney B.J."/>
            <person name="Roessler K.A."/>
            <person name="Sanford J.R."/>
            <person name="Sawyer R.H."/>
            <person name="Schmidt C.J."/>
            <person name="Triplett E.W."/>
            <person name="Tuberville T.D."/>
            <person name="Venegas-Anaya M."/>
            <person name="Howard J.T."/>
            <person name="Jarvis E.D."/>
            <person name="Guillette L.J.Jr."/>
            <person name="Glenn T.C."/>
            <person name="Green R.E."/>
            <person name="Ray D.A."/>
        </authorList>
    </citation>
    <scope>NUCLEOTIDE SEQUENCE [LARGE SCALE GENOMIC DNA]</scope>
    <source>
        <strain evidence="31">KSC_2009_1</strain>
    </source>
</reference>
<dbReference type="Pfam" id="PF00123">
    <property type="entry name" value="Hormone_2"/>
    <property type="match status" value="2"/>
</dbReference>
<evidence type="ECO:0000256" key="9">
    <source>
        <dbReference type="ARBA" id="ARBA00012062"/>
    </source>
</evidence>
<dbReference type="GO" id="GO:0005576">
    <property type="term" value="C:extracellular region"/>
    <property type="evidence" value="ECO:0007669"/>
    <property type="project" value="UniProtKB-SubCell"/>
</dbReference>
<keyword evidence="25" id="KW-0966">Cell projection</keyword>
<evidence type="ECO:0000256" key="6">
    <source>
        <dbReference type="ARBA" id="ARBA00004655"/>
    </source>
</evidence>
<keyword evidence="24" id="KW-0325">Glycoprotein</keyword>
<evidence type="ECO:0000256" key="5">
    <source>
        <dbReference type="ARBA" id="ARBA00004613"/>
    </source>
</evidence>
<feature type="domain" description="Glucagon / GIP / secretin / VIP family" evidence="30">
    <location>
        <begin position="180"/>
        <end position="202"/>
    </location>
</feature>
<evidence type="ECO:0000256" key="28">
    <source>
        <dbReference type="SAM" id="MobiDB-lite"/>
    </source>
</evidence>
<evidence type="ECO:0000256" key="26">
    <source>
        <dbReference type="ARBA" id="ARBA00030567"/>
    </source>
</evidence>
<keyword evidence="18" id="KW-0130">Cell adhesion</keyword>
<dbReference type="GO" id="GO:0031258">
    <property type="term" value="C:lamellipodium membrane"/>
    <property type="evidence" value="ECO:0007669"/>
    <property type="project" value="UniProtKB-SubCell"/>
</dbReference>
<dbReference type="SMART" id="SM00070">
    <property type="entry name" value="GLUCA"/>
    <property type="match status" value="3"/>
</dbReference>
<dbReference type="GO" id="GO:0006508">
    <property type="term" value="P:proteolysis"/>
    <property type="evidence" value="ECO:0007669"/>
    <property type="project" value="UniProtKB-KW"/>
</dbReference>
<dbReference type="SUPFAM" id="SSF53474">
    <property type="entry name" value="alpha/beta-Hydrolases"/>
    <property type="match status" value="1"/>
</dbReference>
<evidence type="ECO:0000256" key="14">
    <source>
        <dbReference type="ARBA" id="ARBA00022670"/>
    </source>
</evidence>
<feature type="compositionally biased region" description="Basic and acidic residues" evidence="28">
    <location>
        <begin position="58"/>
        <end position="68"/>
    </location>
</feature>
<keyword evidence="15 29" id="KW-0812">Transmembrane</keyword>
<dbReference type="GO" id="GO:0005179">
    <property type="term" value="F:hormone activity"/>
    <property type="evidence" value="ECO:0007669"/>
    <property type="project" value="InterPro"/>
</dbReference>
<comment type="similarity">
    <text evidence="7">Belongs to the glucagon family.</text>
</comment>
<evidence type="ECO:0000256" key="7">
    <source>
        <dbReference type="ARBA" id="ARBA00008369"/>
    </source>
</evidence>
<dbReference type="InterPro" id="IPR001375">
    <property type="entry name" value="Peptidase_S9_cat"/>
</dbReference>
<dbReference type="InterPro" id="IPR002469">
    <property type="entry name" value="Peptidase_S9B_N"/>
</dbReference>
<feature type="domain" description="Glucagon / GIP / secretin / VIP family" evidence="30">
    <location>
        <begin position="69"/>
        <end position="91"/>
    </location>
</feature>
<comment type="subcellular location">
    <subcellularLocation>
        <location evidence="6">Apical cell membrane</location>
        <topology evidence="6">Single-pass type II membrane protein</topology>
    </subcellularLocation>
    <subcellularLocation>
        <location evidence="3">Cell projection</location>
        <location evidence="3">Invadopodium membrane</location>
        <topology evidence="3">Single-pass type II membrane protein</topology>
    </subcellularLocation>
    <subcellularLocation>
        <location evidence="4">Cell projection</location>
        <location evidence="4">Lamellipodium membrane</location>
        <topology evidence="4">Single-pass type II membrane protein</topology>
    </subcellularLocation>
    <subcellularLocation>
        <location evidence="2">Membrane raft</location>
    </subcellularLocation>
    <subcellularLocation>
        <location evidence="5">Secreted</location>
    </subcellularLocation>
</comment>
<evidence type="ECO:0000313" key="31">
    <source>
        <dbReference type="EMBL" id="KYO17940.1"/>
    </source>
</evidence>
<dbReference type="Pfam" id="PF00930">
    <property type="entry name" value="DPPIV_N"/>
    <property type="match status" value="1"/>
</dbReference>
<keyword evidence="14" id="KW-0645">Protease</keyword>
<evidence type="ECO:0000256" key="23">
    <source>
        <dbReference type="ARBA" id="ARBA00023157"/>
    </source>
</evidence>
<evidence type="ECO:0000256" key="1">
    <source>
        <dbReference type="ARBA" id="ARBA00001257"/>
    </source>
</evidence>
<dbReference type="FunFam" id="3.40.50.1820:FF:000003">
    <property type="entry name" value="Dipeptidyl peptidase 4"/>
    <property type="match status" value="1"/>
</dbReference>
<dbReference type="InterPro" id="IPR029058">
    <property type="entry name" value="AB_hydrolase_fold"/>
</dbReference>
<dbReference type="Pfam" id="PF00326">
    <property type="entry name" value="Peptidase_S9"/>
    <property type="match status" value="1"/>
</dbReference>
<dbReference type="GO" id="GO:0004252">
    <property type="term" value="F:serine-type endopeptidase activity"/>
    <property type="evidence" value="ECO:0007669"/>
    <property type="project" value="InterPro"/>
</dbReference>
<dbReference type="GO" id="GO:0007155">
    <property type="term" value="P:cell adhesion"/>
    <property type="evidence" value="ECO:0007669"/>
    <property type="project" value="UniProtKB-KW"/>
</dbReference>
<dbReference type="PANTHER" id="PTHR11731">
    <property type="entry name" value="PROTEASE FAMILY S9B,C DIPEPTIDYL-PEPTIDASE IV-RELATED"/>
    <property type="match status" value="1"/>
</dbReference>